<dbReference type="RefSeq" id="WP_027446341.1">
    <property type="nucleotide sequence ID" value="NZ_AULJ01000033.1"/>
</dbReference>
<keyword evidence="3" id="KW-1185">Reference proteome</keyword>
<gene>
    <name evidence="2" type="ORF">N783_02355</name>
</gene>
<evidence type="ECO:0000259" key="1">
    <source>
        <dbReference type="Pfam" id="PF12146"/>
    </source>
</evidence>
<dbReference type="AlphaFoldDB" id="A0A0A5I2G4"/>
<organism evidence="2 3">
    <name type="scientific">Pontibacillus marinus BH030004 = DSM 16465</name>
    <dbReference type="NCBI Taxonomy" id="1385511"/>
    <lineage>
        <taxon>Bacteria</taxon>
        <taxon>Bacillati</taxon>
        <taxon>Bacillota</taxon>
        <taxon>Bacilli</taxon>
        <taxon>Bacillales</taxon>
        <taxon>Bacillaceae</taxon>
        <taxon>Pontibacillus</taxon>
    </lineage>
</organism>
<dbReference type="SUPFAM" id="SSF53474">
    <property type="entry name" value="alpha/beta-Hydrolases"/>
    <property type="match status" value="1"/>
</dbReference>
<dbReference type="Gene3D" id="3.40.50.1820">
    <property type="entry name" value="alpha/beta hydrolase"/>
    <property type="match status" value="1"/>
</dbReference>
<evidence type="ECO:0000313" key="2">
    <source>
        <dbReference type="EMBL" id="KGX90012.1"/>
    </source>
</evidence>
<dbReference type="PANTHER" id="PTHR43358">
    <property type="entry name" value="ALPHA/BETA-HYDROLASE"/>
    <property type="match status" value="1"/>
</dbReference>
<dbReference type="InterPro" id="IPR029058">
    <property type="entry name" value="AB_hydrolase_fold"/>
</dbReference>
<reference evidence="2 3" key="1">
    <citation type="submission" date="2013-08" db="EMBL/GenBank/DDBJ databases">
        <authorList>
            <person name="Huang J."/>
            <person name="Wang G."/>
        </authorList>
    </citation>
    <scope>NUCLEOTIDE SEQUENCE [LARGE SCALE GENOMIC DNA]</scope>
    <source>
        <strain evidence="2 3">BH030004</strain>
    </source>
</reference>
<dbReference type="InterPro" id="IPR052920">
    <property type="entry name" value="DNA-binding_regulatory"/>
</dbReference>
<dbReference type="EMBL" id="AVPF01000010">
    <property type="protein sequence ID" value="KGX90012.1"/>
    <property type="molecule type" value="Genomic_DNA"/>
</dbReference>
<dbReference type="PANTHER" id="PTHR43358:SF4">
    <property type="entry name" value="ALPHA_BETA HYDROLASE FOLD-1 DOMAIN-CONTAINING PROTEIN"/>
    <property type="match status" value="1"/>
</dbReference>
<name>A0A0A5I2G4_9BACI</name>
<dbReference type="OrthoDB" id="9776685at2"/>
<dbReference type="Pfam" id="PF12146">
    <property type="entry name" value="Hydrolase_4"/>
    <property type="match status" value="1"/>
</dbReference>
<comment type="caution">
    <text evidence="2">The sequence shown here is derived from an EMBL/GenBank/DDBJ whole genome shotgun (WGS) entry which is preliminary data.</text>
</comment>
<evidence type="ECO:0000313" key="3">
    <source>
        <dbReference type="Proteomes" id="UP000030403"/>
    </source>
</evidence>
<proteinExistence type="predicted"/>
<accession>A0A0A5I2G4</accession>
<sequence length="323" mass="36243">MKKRMSIAFAVVLLLLTIGLFGAGQYFYGVAINSTSGAVDLHGGGESETAIAASASKEQQKKEEVIRQWTKQQEFEKVELTTKDDLTLKALYIENKEPSSKTVILAHGYKGNKEQMPGITKFYYEQGFNVLKPDARGHGESEGHYIGYGWHDRLDYQQWIDLLIKEKNAQSIYLHGFSMGAATVLMTSGEDLPDEVKGVIADSGYTSVKEELSHQMKYLYNLPSFPVLNVTSMITNVRAGYSFEEASAIKQVEQSELPIFFIHGAKDDLVPTEMVNRLYEATPGMKELWIVPDAKHTEGYTVAEKEYQKRLIQFIDKASNKEG</sequence>
<dbReference type="Proteomes" id="UP000030403">
    <property type="component" value="Unassembled WGS sequence"/>
</dbReference>
<dbReference type="eggNOG" id="COG1073">
    <property type="taxonomic scope" value="Bacteria"/>
</dbReference>
<feature type="domain" description="Serine aminopeptidase S33" evidence="1">
    <location>
        <begin position="99"/>
        <end position="216"/>
    </location>
</feature>
<dbReference type="STRING" id="1385511.GCA_000425225_02664"/>
<dbReference type="InterPro" id="IPR022742">
    <property type="entry name" value="Hydrolase_4"/>
</dbReference>
<protein>
    <submittedName>
        <fullName evidence="2">Peptidase</fullName>
    </submittedName>
</protein>